<organism evidence="3 4">
    <name type="scientific">Tothia fuscella</name>
    <dbReference type="NCBI Taxonomy" id="1048955"/>
    <lineage>
        <taxon>Eukaryota</taxon>
        <taxon>Fungi</taxon>
        <taxon>Dikarya</taxon>
        <taxon>Ascomycota</taxon>
        <taxon>Pezizomycotina</taxon>
        <taxon>Dothideomycetes</taxon>
        <taxon>Pleosporomycetidae</taxon>
        <taxon>Venturiales</taxon>
        <taxon>Cylindrosympodiaceae</taxon>
        <taxon>Tothia</taxon>
    </lineage>
</organism>
<proteinExistence type="predicted"/>
<name>A0A9P4P2J5_9PEZI</name>
<keyword evidence="2" id="KW-1133">Transmembrane helix</keyword>
<evidence type="ECO:0000256" key="2">
    <source>
        <dbReference type="SAM" id="Phobius"/>
    </source>
</evidence>
<dbReference type="AlphaFoldDB" id="A0A9P4P2J5"/>
<dbReference type="OrthoDB" id="3556830at2759"/>
<reference evidence="3" key="1">
    <citation type="journal article" date="2020" name="Stud. Mycol.">
        <title>101 Dothideomycetes genomes: a test case for predicting lifestyles and emergence of pathogens.</title>
        <authorList>
            <person name="Haridas S."/>
            <person name="Albert R."/>
            <person name="Binder M."/>
            <person name="Bloem J."/>
            <person name="Labutti K."/>
            <person name="Salamov A."/>
            <person name="Andreopoulos B."/>
            <person name="Baker S."/>
            <person name="Barry K."/>
            <person name="Bills G."/>
            <person name="Bluhm B."/>
            <person name="Cannon C."/>
            <person name="Castanera R."/>
            <person name="Culley D."/>
            <person name="Daum C."/>
            <person name="Ezra D."/>
            <person name="Gonzalez J."/>
            <person name="Henrissat B."/>
            <person name="Kuo A."/>
            <person name="Liang C."/>
            <person name="Lipzen A."/>
            <person name="Lutzoni F."/>
            <person name="Magnuson J."/>
            <person name="Mondo S."/>
            <person name="Nolan M."/>
            <person name="Ohm R."/>
            <person name="Pangilinan J."/>
            <person name="Park H.-J."/>
            <person name="Ramirez L."/>
            <person name="Alfaro M."/>
            <person name="Sun H."/>
            <person name="Tritt A."/>
            <person name="Yoshinaga Y."/>
            <person name="Zwiers L.-H."/>
            <person name="Turgeon B."/>
            <person name="Goodwin S."/>
            <person name="Spatafora J."/>
            <person name="Crous P."/>
            <person name="Grigoriev I."/>
        </authorList>
    </citation>
    <scope>NUCLEOTIDE SEQUENCE</scope>
    <source>
        <strain evidence="3">CBS 130266</strain>
    </source>
</reference>
<feature type="compositionally biased region" description="Polar residues" evidence="1">
    <location>
        <begin position="94"/>
        <end position="112"/>
    </location>
</feature>
<evidence type="ECO:0000256" key="1">
    <source>
        <dbReference type="SAM" id="MobiDB-lite"/>
    </source>
</evidence>
<keyword evidence="2" id="KW-0472">Membrane</keyword>
<keyword evidence="4" id="KW-1185">Reference proteome</keyword>
<sequence length="133" mass="15405">MTREYIRCDSFGCYQYSTWDNWVRWVVLTVIIILFVLTFFFCSCVTARRRRRAGQSPYYGTGWAARNTHTNTQPYYNNQYAPPPPVYSPNVPNGHQQYYGQQSGIELQQPQHTYAPGRSDVYEPPVGPPPTKA</sequence>
<protein>
    <submittedName>
        <fullName evidence="3">Uncharacterized protein</fullName>
    </submittedName>
</protein>
<dbReference type="InterPro" id="IPR020999">
    <property type="entry name" value="Chitin_synth_reg_RCR"/>
</dbReference>
<dbReference type="Pfam" id="PF12273">
    <property type="entry name" value="RCR"/>
    <property type="match status" value="1"/>
</dbReference>
<dbReference type="EMBL" id="MU007011">
    <property type="protein sequence ID" value="KAF2436097.1"/>
    <property type="molecule type" value="Genomic_DNA"/>
</dbReference>
<dbReference type="GO" id="GO:0016192">
    <property type="term" value="P:vesicle-mediated transport"/>
    <property type="evidence" value="ECO:0007669"/>
    <property type="project" value="TreeGrafter"/>
</dbReference>
<dbReference type="Proteomes" id="UP000800235">
    <property type="component" value="Unassembled WGS sequence"/>
</dbReference>
<dbReference type="PANTHER" id="PTHR28187">
    <property type="entry name" value="PROTEIN RCR1-RELATED"/>
    <property type="match status" value="1"/>
</dbReference>
<gene>
    <name evidence="3" type="ORF">EJ08DRAFT_667479</name>
</gene>
<feature type="transmembrane region" description="Helical" evidence="2">
    <location>
        <begin position="22"/>
        <end position="42"/>
    </location>
</feature>
<dbReference type="PANTHER" id="PTHR28187:SF1">
    <property type="entry name" value="PROTEIN RCR1-RELATED"/>
    <property type="match status" value="1"/>
</dbReference>
<evidence type="ECO:0000313" key="3">
    <source>
        <dbReference type="EMBL" id="KAF2436097.1"/>
    </source>
</evidence>
<comment type="caution">
    <text evidence="3">The sequence shown here is derived from an EMBL/GenBank/DDBJ whole genome shotgun (WGS) entry which is preliminary data.</text>
</comment>
<evidence type="ECO:0000313" key="4">
    <source>
        <dbReference type="Proteomes" id="UP000800235"/>
    </source>
</evidence>
<keyword evidence="2" id="KW-0812">Transmembrane</keyword>
<feature type="region of interest" description="Disordered" evidence="1">
    <location>
        <begin position="74"/>
        <end position="133"/>
    </location>
</feature>
<accession>A0A9P4P2J5</accession>